<keyword evidence="2" id="KW-0288">FMN</keyword>
<dbReference type="Pfam" id="PF03358">
    <property type="entry name" value="FMN_red"/>
    <property type="match status" value="1"/>
</dbReference>
<dbReference type="STRING" id="86666.SAMN04490247_0902"/>
<dbReference type="AlphaFoldDB" id="A0A1G8R9A2"/>
<dbReference type="EMBL" id="FNEV01000002">
    <property type="protein sequence ID" value="SDJ13521.1"/>
    <property type="molecule type" value="Genomic_DNA"/>
</dbReference>
<accession>A0A1G8R9A2</accession>
<dbReference type="PANTHER" id="PTHR43278">
    <property type="entry name" value="NAD(P)H-DEPENDENT FMN-CONTAINING OXIDOREDUCTASE YWQN-RELATED"/>
    <property type="match status" value="1"/>
</dbReference>
<evidence type="ECO:0000259" key="3">
    <source>
        <dbReference type="Pfam" id="PF03358"/>
    </source>
</evidence>
<evidence type="ECO:0000256" key="1">
    <source>
        <dbReference type="ARBA" id="ARBA00022630"/>
    </source>
</evidence>
<dbReference type="PANTHER" id="PTHR43278:SF4">
    <property type="entry name" value="NAD(P)H-DEPENDENT FMN-CONTAINING OXIDOREDUCTASE YWQN-RELATED"/>
    <property type="match status" value="1"/>
</dbReference>
<dbReference type="InterPro" id="IPR005025">
    <property type="entry name" value="FMN_Rdtase-like_dom"/>
</dbReference>
<feature type="domain" description="NADPH-dependent FMN reductase-like" evidence="3">
    <location>
        <begin position="1"/>
        <end position="122"/>
    </location>
</feature>
<evidence type="ECO:0000313" key="5">
    <source>
        <dbReference type="Proteomes" id="UP000199225"/>
    </source>
</evidence>
<protein>
    <submittedName>
        <fullName evidence="4">Multimeric flavodoxin WrbA</fullName>
    </submittedName>
</protein>
<name>A0A1G8R9A2_9BACI</name>
<dbReference type="InterPro" id="IPR051796">
    <property type="entry name" value="ISF_SsuE-like"/>
</dbReference>
<dbReference type="GO" id="GO:0016491">
    <property type="term" value="F:oxidoreductase activity"/>
    <property type="evidence" value="ECO:0007669"/>
    <property type="project" value="InterPro"/>
</dbReference>
<dbReference type="SUPFAM" id="SSF52218">
    <property type="entry name" value="Flavoproteins"/>
    <property type="match status" value="1"/>
</dbReference>
<sequence length="181" mass="21091">MKISVLYGSTRDYGNTEQLTERVFDGIDVNKIYLNQYFFKDIIDQRHDPEGFDEVDDDYDDIISSIIDSDILVFATPLYWYGMTGVMKRFIDRFSQTARDEKFPDFKERLKEMQVYVIIVGGDSPRKKALPCVQQFGYICDFFGMEFKDALIGEARKPGTIQKDAMALANADNWNRHFKNL</sequence>
<evidence type="ECO:0000256" key="2">
    <source>
        <dbReference type="ARBA" id="ARBA00022643"/>
    </source>
</evidence>
<dbReference type="RefSeq" id="WP_093192475.1">
    <property type="nucleotide sequence ID" value="NZ_FNEV01000002.1"/>
</dbReference>
<organism evidence="4 5">
    <name type="scientific">Salimicrobium halophilum</name>
    <dbReference type="NCBI Taxonomy" id="86666"/>
    <lineage>
        <taxon>Bacteria</taxon>
        <taxon>Bacillati</taxon>
        <taxon>Bacillota</taxon>
        <taxon>Bacilli</taxon>
        <taxon>Bacillales</taxon>
        <taxon>Bacillaceae</taxon>
        <taxon>Salimicrobium</taxon>
    </lineage>
</organism>
<gene>
    <name evidence="4" type="ORF">SAMN04490247_0902</name>
</gene>
<keyword evidence="1" id="KW-0285">Flavoprotein</keyword>
<dbReference type="InterPro" id="IPR029039">
    <property type="entry name" value="Flavoprotein-like_sf"/>
</dbReference>
<proteinExistence type="predicted"/>
<dbReference type="Proteomes" id="UP000199225">
    <property type="component" value="Unassembled WGS sequence"/>
</dbReference>
<keyword evidence="5" id="KW-1185">Reference proteome</keyword>
<dbReference type="Gene3D" id="3.40.50.360">
    <property type="match status" value="1"/>
</dbReference>
<reference evidence="5" key="1">
    <citation type="submission" date="2016-10" db="EMBL/GenBank/DDBJ databases">
        <authorList>
            <person name="Varghese N."/>
            <person name="Submissions S."/>
        </authorList>
    </citation>
    <scope>NUCLEOTIDE SEQUENCE [LARGE SCALE GENOMIC DNA]</scope>
    <source>
        <strain evidence="5">DSM 4771</strain>
    </source>
</reference>
<evidence type="ECO:0000313" key="4">
    <source>
        <dbReference type="EMBL" id="SDJ13521.1"/>
    </source>
</evidence>
<dbReference type="OrthoDB" id="9805976at2"/>